<evidence type="ECO:0000256" key="18">
    <source>
        <dbReference type="RuleBase" id="RU000687"/>
    </source>
</evidence>
<evidence type="ECO:0000259" key="20">
    <source>
        <dbReference type="Pfam" id="PF02931"/>
    </source>
</evidence>
<dbReference type="InterPro" id="IPR036719">
    <property type="entry name" value="Neuro-gated_channel_TM_sf"/>
</dbReference>
<keyword evidence="9" id="KW-0675">Receptor</keyword>
<protein>
    <recommendedName>
        <fullName evidence="24">5-hydroxytryptamine receptor 3A</fullName>
    </recommendedName>
</protein>
<dbReference type="EMBL" id="JAAKFY010000020">
    <property type="protein sequence ID" value="KAF3840614.1"/>
    <property type="molecule type" value="Genomic_DNA"/>
</dbReference>
<evidence type="ECO:0000256" key="9">
    <source>
        <dbReference type="ARBA" id="ARBA00023170"/>
    </source>
</evidence>
<evidence type="ECO:0008006" key="24">
    <source>
        <dbReference type="Google" id="ProtNLM"/>
    </source>
</evidence>
<dbReference type="PROSITE" id="PS00236">
    <property type="entry name" value="NEUROTR_ION_CHANNEL"/>
    <property type="match status" value="1"/>
</dbReference>
<dbReference type="OrthoDB" id="6097796at2759"/>
<keyword evidence="5 18" id="KW-1133">Transmembrane helix</keyword>
<dbReference type="SUPFAM" id="SSF63712">
    <property type="entry name" value="Nicotinic receptor ligand binding domain-like"/>
    <property type="match status" value="1"/>
</dbReference>
<keyword evidence="6" id="KW-0770">Synapse</keyword>
<evidence type="ECO:0000256" key="10">
    <source>
        <dbReference type="ARBA" id="ARBA00023257"/>
    </source>
</evidence>
<dbReference type="InterPro" id="IPR018000">
    <property type="entry name" value="Neurotransmitter_ion_chnl_CS"/>
</dbReference>
<dbReference type="PANTHER" id="PTHR18945">
    <property type="entry name" value="NEUROTRANSMITTER GATED ION CHANNEL"/>
    <property type="match status" value="1"/>
</dbReference>
<evidence type="ECO:0000256" key="3">
    <source>
        <dbReference type="ARBA" id="ARBA00022692"/>
    </source>
</evidence>
<evidence type="ECO:0000256" key="1">
    <source>
        <dbReference type="ARBA" id="ARBA00022448"/>
    </source>
</evidence>
<comment type="subcellular location">
    <subcellularLocation>
        <location evidence="13">Postsynaptic cell membrane</location>
        <topology evidence="13">Multi-pass membrane protein</topology>
    </subcellularLocation>
</comment>
<keyword evidence="8 18" id="KW-0472">Membrane</keyword>
<dbReference type="SUPFAM" id="SSF90112">
    <property type="entry name" value="Neurotransmitter-gated ion-channel transmembrane pore"/>
    <property type="match status" value="1"/>
</dbReference>
<comment type="caution">
    <text evidence="22">The sequence shown here is derived from an EMBL/GenBank/DDBJ whole genome shotgun (WGS) entry which is preliminary data.</text>
</comment>
<evidence type="ECO:0000256" key="7">
    <source>
        <dbReference type="ARBA" id="ARBA00023065"/>
    </source>
</evidence>
<dbReference type="InterPro" id="IPR006029">
    <property type="entry name" value="Neurotrans-gated_channel_TM"/>
</dbReference>
<feature type="compositionally biased region" description="Basic and acidic residues" evidence="19">
    <location>
        <begin position="286"/>
        <end position="300"/>
    </location>
</feature>
<keyword evidence="10" id="KW-0628">Postsynaptic cell membrane</keyword>
<keyword evidence="3 18" id="KW-0812">Transmembrane</keyword>
<comment type="similarity">
    <text evidence="18">Belongs to the ligand-gated ion channel (TC 1.A.9) family.</text>
</comment>
<dbReference type="InterPro" id="IPR006202">
    <property type="entry name" value="Neur_chan_lig-bd"/>
</dbReference>
<organism evidence="22 23">
    <name type="scientific">Dissostichus mawsoni</name>
    <name type="common">Antarctic cod</name>
    <dbReference type="NCBI Taxonomy" id="36200"/>
    <lineage>
        <taxon>Eukaryota</taxon>
        <taxon>Metazoa</taxon>
        <taxon>Chordata</taxon>
        <taxon>Craniata</taxon>
        <taxon>Vertebrata</taxon>
        <taxon>Euteleostomi</taxon>
        <taxon>Actinopterygii</taxon>
        <taxon>Neopterygii</taxon>
        <taxon>Teleostei</taxon>
        <taxon>Neoteleostei</taxon>
        <taxon>Acanthomorphata</taxon>
        <taxon>Eupercaria</taxon>
        <taxon>Perciformes</taxon>
        <taxon>Notothenioidei</taxon>
        <taxon>Nototheniidae</taxon>
        <taxon>Dissostichus</taxon>
    </lineage>
</organism>
<dbReference type="InterPro" id="IPR049944">
    <property type="entry name" value="LGIC_TM_5-HT3"/>
</dbReference>
<evidence type="ECO:0000256" key="19">
    <source>
        <dbReference type="SAM" id="MobiDB-lite"/>
    </source>
</evidence>
<evidence type="ECO:0000256" key="8">
    <source>
        <dbReference type="ARBA" id="ARBA00023136"/>
    </source>
</evidence>
<keyword evidence="1 18" id="KW-0813">Transport</keyword>
<evidence type="ECO:0000256" key="5">
    <source>
        <dbReference type="ARBA" id="ARBA00022989"/>
    </source>
</evidence>
<evidence type="ECO:0000256" key="2">
    <source>
        <dbReference type="ARBA" id="ARBA00022475"/>
    </source>
</evidence>
<keyword evidence="7 18" id="KW-0406">Ion transport</keyword>
<comment type="catalytic activity">
    <reaction evidence="15">
        <text>Na(+)(in) = Na(+)(out)</text>
        <dbReference type="Rhea" id="RHEA:34963"/>
        <dbReference type="ChEBI" id="CHEBI:29101"/>
    </reaction>
</comment>
<accession>A0A7J5XU02</accession>
<dbReference type="InterPro" id="IPR006201">
    <property type="entry name" value="Neur_channel"/>
</dbReference>
<dbReference type="FunFam" id="1.20.58.390:FF:000103">
    <property type="entry name" value="Si:ch211-256e16.10"/>
    <property type="match status" value="1"/>
</dbReference>
<dbReference type="Pfam" id="PF02931">
    <property type="entry name" value="Neur_chan_LBD"/>
    <property type="match status" value="1"/>
</dbReference>
<keyword evidence="23" id="KW-1185">Reference proteome</keyword>
<dbReference type="Proteomes" id="UP000518266">
    <property type="component" value="Unassembled WGS sequence"/>
</dbReference>
<dbReference type="Pfam" id="PF02932">
    <property type="entry name" value="Neur_chan_memb"/>
    <property type="match status" value="1"/>
</dbReference>
<dbReference type="GO" id="GO:0004888">
    <property type="term" value="F:transmembrane signaling receptor activity"/>
    <property type="evidence" value="ECO:0007669"/>
    <property type="project" value="InterPro"/>
</dbReference>
<dbReference type="GO" id="GO:0045211">
    <property type="term" value="C:postsynaptic membrane"/>
    <property type="evidence" value="ECO:0007669"/>
    <property type="project" value="UniProtKB-SubCell"/>
</dbReference>
<keyword evidence="11" id="KW-1071">Ligand-gated ion channel</keyword>
<feature type="transmembrane region" description="Helical" evidence="18">
    <location>
        <begin position="250"/>
        <end position="277"/>
    </location>
</feature>
<feature type="transmembrane region" description="Helical" evidence="18">
    <location>
        <begin position="190"/>
        <end position="209"/>
    </location>
</feature>
<evidence type="ECO:0000256" key="17">
    <source>
        <dbReference type="ARBA" id="ARBA00037540"/>
    </source>
</evidence>
<keyword evidence="12 18" id="KW-0407">Ion channel</keyword>
<sequence length="314" mass="35942">MPEPDQQQGNVGPTARDYKKPTWISVQMSILAILDVKWEDLHIYWNPENFGGLDKMTVPTDLLWTPDLMIEEMIEKDKAVPNPFTIHSNGFVEHVRDLMVVSTCKMQIYKFPFDTQNCTLSLKSIIYPEEELKFEFFENDTLVTEWTRQMLRNESEWFLIGMTVQHHSVPRFHQIQSVVIYTITMKRRSLLYIVNFLVPVLLLFGLDLASFVISDSGGEKLGFEVTLLLAVTVMQLILNDILPCSSDSIPLIAVYCIGIFGLMMVSLLETILVMYLIEKDSASKEKKADKNRSLSEDCGDKQGNYDGGETEHIL</sequence>
<dbReference type="Gene3D" id="1.20.58.390">
    <property type="entry name" value="Neurotransmitter-gated ion-channel transmembrane domain"/>
    <property type="match status" value="1"/>
</dbReference>
<keyword evidence="4" id="KW-0732">Signal</keyword>
<feature type="region of interest" description="Disordered" evidence="19">
    <location>
        <begin position="286"/>
        <end position="314"/>
    </location>
</feature>
<dbReference type="CDD" id="cd19063">
    <property type="entry name" value="LGIC_TM_5-HT3"/>
    <property type="match status" value="1"/>
</dbReference>
<gene>
    <name evidence="22" type="ORF">F7725_006476</name>
</gene>
<evidence type="ECO:0000256" key="16">
    <source>
        <dbReference type="ARBA" id="ARBA00036634"/>
    </source>
</evidence>
<dbReference type="Gene3D" id="2.70.170.10">
    <property type="entry name" value="Neurotransmitter-gated ion-channel ligand-binding domain"/>
    <property type="match status" value="1"/>
</dbReference>
<evidence type="ECO:0000256" key="6">
    <source>
        <dbReference type="ARBA" id="ARBA00023018"/>
    </source>
</evidence>
<dbReference type="AlphaFoldDB" id="A0A7J5XU02"/>
<keyword evidence="2" id="KW-1003">Cell membrane</keyword>
<evidence type="ECO:0000256" key="13">
    <source>
        <dbReference type="ARBA" id="ARBA00034104"/>
    </source>
</evidence>
<name>A0A7J5XU02_DISMA</name>
<comment type="catalytic activity">
    <reaction evidence="16">
        <text>Ca(2+)(in) = Ca(2+)(out)</text>
        <dbReference type="Rhea" id="RHEA:29671"/>
        <dbReference type="ChEBI" id="CHEBI:29108"/>
    </reaction>
</comment>
<feature type="domain" description="Neurotransmitter-gated ion-channel ligand-binding" evidence="20">
    <location>
        <begin position="27"/>
        <end position="188"/>
    </location>
</feature>
<comment type="catalytic activity">
    <reaction evidence="14">
        <text>K(+)(in) = K(+)(out)</text>
        <dbReference type="Rhea" id="RHEA:29463"/>
        <dbReference type="ChEBI" id="CHEBI:29103"/>
    </reaction>
</comment>
<feature type="domain" description="Neurotransmitter-gated ion-channel transmembrane" evidence="21">
    <location>
        <begin position="197"/>
        <end position="293"/>
    </location>
</feature>
<evidence type="ECO:0000256" key="15">
    <source>
        <dbReference type="ARBA" id="ARBA00036239"/>
    </source>
</evidence>
<evidence type="ECO:0000256" key="4">
    <source>
        <dbReference type="ARBA" id="ARBA00022729"/>
    </source>
</evidence>
<evidence type="ECO:0000313" key="22">
    <source>
        <dbReference type="EMBL" id="KAF3840614.1"/>
    </source>
</evidence>
<dbReference type="InterPro" id="IPR038050">
    <property type="entry name" value="Neuro_actylchol_rec"/>
</dbReference>
<proteinExistence type="inferred from homology"/>
<dbReference type="PRINTS" id="PR00252">
    <property type="entry name" value="NRIONCHANNEL"/>
</dbReference>
<comment type="caution">
    <text evidence="18">Lacks conserved residue(s) required for the propagation of feature annotation.</text>
</comment>
<reference evidence="22 23" key="1">
    <citation type="submission" date="2020-03" db="EMBL/GenBank/DDBJ databases">
        <title>Dissostichus mawsoni Genome sequencing and assembly.</title>
        <authorList>
            <person name="Park H."/>
        </authorList>
    </citation>
    <scope>NUCLEOTIDE SEQUENCE [LARGE SCALE GENOMIC DNA]</scope>
    <source>
        <strain evidence="22">DM0001</strain>
        <tissue evidence="22">Muscle</tissue>
    </source>
</reference>
<evidence type="ECO:0000256" key="12">
    <source>
        <dbReference type="ARBA" id="ARBA00023303"/>
    </source>
</evidence>
<comment type="function">
    <text evidence="17">Forms serotonin (5-hydroxytryptamine/5-HT3)-activated cation-selective channel complexes, which when activated cause fast, depolarizing responses in neurons.</text>
</comment>
<dbReference type="GO" id="GO:0005230">
    <property type="term" value="F:extracellular ligand-gated monoatomic ion channel activity"/>
    <property type="evidence" value="ECO:0007669"/>
    <property type="project" value="InterPro"/>
</dbReference>
<evidence type="ECO:0000256" key="11">
    <source>
        <dbReference type="ARBA" id="ARBA00023286"/>
    </source>
</evidence>
<evidence type="ECO:0000256" key="14">
    <source>
        <dbReference type="ARBA" id="ARBA00034430"/>
    </source>
</evidence>
<evidence type="ECO:0000259" key="21">
    <source>
        <dbReference type="Pfam" id="PF02932"/>
    </source>
</evidence>
<dbReference type="InterPro" id="IPR036734">
    <property type="entry name" value="Neur_chan_lig-bd_sf"/>
</dbReference>
<evidence type="ECO:0000313" key="23">
    <source>
        <dbReference type="Proteomes" id="UP000518266"/>
    </source>
</evidence>